<protein>
    <submittedName>
        <fullName evidence="1">Uncharacterized protein</fullName>
    </submittedName>
</protein>
<evidence type="ECO:0000313" key="1">
    <source>
        <dbReference type="EMBL" id="ACH85289.1"/>
    </source>
</evidence>
<name>B5RI48_SALSA</name>
<sequence length="36" mass="4252">LDKCVNWRIFLSKCNEYFWVSGKMYGVKSTLFSLGM</sequence>
<organism evidence="1">
    <name type="scientific">Salmo salar</name>
    <name type="common">Atlantic salmon</name>
    <dbReference type="NCBI Taxonomy" id="8030"/>
    <lineage>
        <taxon>Eukaryota</taxon>
        <taxon>Metazoa</taxon>
        <taxon>Chordata</taxon>
        <taxon>Craniata</taxon>
        <taxon>Vertebrata</taxon>
        <taxon>Euteleostomi</taxon>
        <taxon>Actinopterygii</taxon>
        <taxon>Neopterygii</taxon>
        <taxon>Teleostei</taxon>
        <taxon>Protacanthopterygii</taxon>
        <taxon>Salmoniformes</taxon>
        <taxon>Salmonidae</taxon>
        <taxon>Salmoninae</taxon>
        <taxon>Salmo</taxon>
    </lineage>
</organism>
<reference evidence="1" key="1">
    <citation type="journal article" date="2009" name="BMC Genomics">
        <title>Characterization of full-length sequenced cDNA inserts (FLIcs) from Atlantic salmon (Salmo salar).</title>
        <authorList>
            <person name="Andreassen R."/>
            <person name="Lunner S."/>
            <person name="Hoyheim B."/>
        </authorList>
    </citation>
    <scope>NUCLEOTIDE SEQUENCE</scope>
    <source>
        <tissue evidence="1">White muscle</tissue>
    </source>
</reference>
<dbReference type="EMBL" id="BT043972">
    <property type="protein sequence ID" value="ACH85289.1"/>
    <property type="molecule type" value="mRNA"/>
</dbReference>
<proteinExistence type="evidence at transcript level"/>
<accession>B5RI48</accession>
<dbReference type="AlphaFoldDB" id="B5RI48"/>
<feature type="non-terminal residue" evidence="1">
    <location>
        <position position="1"/>
    </location>
</feature>